<gene>
    <name evidence="1" type="ORF">AYI69_g1551</name>
</gene>
<dbReference type="Proteomes" id="UP000187429">
    <property type="component" value="Unassembled WGS sequence"/>
</dbReference>
<keyword evidence="2" id="KW-1185">Reference proteome</keyword>
<proteinExistence type="predicted"/>
<name>A0A1R1YQB5_9FUNG</name>
<sequence>MFTTELVGVPELSFMESNRIRVPCICFEDQYKKYINSSRMIRMLMYEFFWYCELILIWSSEPGASESPYFGPRIALFVQPRRE</sequence>
<reference evidence="2" key="1">
    <citation type="submission" date="2017-01" db="EMBL/GenBank/DDBJ databases">
        <authorList>
            <person name="Wang Y."/>
            <person name="White M."/>
            <person name="Kvist S."/>
            <person name="Moncalvo J.-M."/>
        </authorList>
    </citation>
    <scope>NUCLEOTIDE SEQUENCE [LARGE SCALE GENOMIC DNA]</scope>
    <source>
        <strain evidence="2">ID-206-W2</strain>
    </source>
</reference>
<dbReference type="EMBL" id="LSSM01000423">
    <property type="protein sequence ID" value="OMJ28956.1"/>
    <property type="molecule type" value="Genomic_DNA"/>
</dbReference>
<dbReference type="AlphaFoldDB" id="A0A1R1YQB5"/>
<accession>A0A1R1YQB5</accession>
<evidence type="ECO:0000313" key="1">
    <source>
        <dbReference type="EMBL" id="OMJ28956.1"/>
    </source>
</evidence>
<evidence type="ECO:0000313" key="2">
    <source>
        <dbReference type="Proteomes" id="UP000187429"/>
    </source>
</evidence>
<comment type="caution">
    <text evidence="1">The sequence shown here is derived from an EMBL/GenBank/DDBJ whole genome shotgun (WGS) entry which is preliminary data.</text>
</comment>
<protein>
    <submittedName>
        <fullName evidence="1">Uncharacterized protein</fullName>
    </submittedName>
</protein>
<organism evidence="1 2">
    <name type="scientific">Smittium culicis</name>
    <dbReference type="NCBI Taxonomy" id="133412"/>
    <lineage>
        <taxon>Eukaryota</taxon>
        <taxon>Fungi</taxon>
        <taxon>Fungi incertae sedis</taxon>
        <taxon>Zoopagomycota</taxon>
        <taxon>Kickxellomycotina</taxon>
        <taxon>Harpellomycetes</taxon>
        <taxon>Harpellales</taxon>
        <taxon>Legeriomycetaceae</taxon>
        <taxon>Smittium</taxon>
    </lineage>
</organism>